<evidence type="ECO:0000313" key="6">
    <source>
        <dbReference type="Proteomes" id="UP000284178"/>
    </source>
</evidence>
<dbReference type="SUPFAM" id="SSF55729">
    <property type="entry name" value="Acyl-CoA N-acyltransferases (Nat)"/>
    <property type="match status" value="1"/>
</dbReference>
<dbReference type="PANTHER" id="PTHR10545">
    <property type="entry name" value="DIAMINE N-ACETYLTRANSFERASE"/>
    <property type="match status" value="1"/>
</dbReference>
<comment type="caution">
    <text evidence="5">The sequence shown here is derived from an EMBL/GenBank/DDBJ whole genome shotgun (WGS) entry which is preliminary data.</text>
</comment>
<dbReference type="AlphaFoldDB" id="A0A412G6W8"/>
<dbReference type="EMBL" id="QRUP01000001">
    <property type="protein sequence ID" value="RGR77031.1"/>
    <property type="molecule type" value="Genomic_DNA"/>
</dbReference>
<dbReference type="CDD" id="cd04301">
    <property type="entry name" value="NAT_SF"/>
    <property type="match status" value="1"/>
</dbReference>
<dbReference type="PROSITE" id="PS51186">
    <property type="entry name" value="GNAT"/>
    <property type="match status" value="1"/>
</dbReference>
<gene>
    <name evidence="5" type="ORF">DWY25_01685</name>
</gene>
<accession>A0A412G6W8</accession>
<protein>
    <submittedName>
        <fullName evidence="5">GNAT family N-acetyltransferase</fullName>
    </submittedName>
</protein>
<evidence type="ECO:0000259" key="4">
    <source>
        <dbReference type="PROSITE" id="PS51186"/>
    </source>
</evidence>
<reference evidence="5 6" key="1">
    <citation type="submission" date="2018-08" db="EMBL/GenBank/DDBJ databases">
        <title>A genome reference for cultivated species of the human gut microbiota.</title>
        <authorList>
            <person name="Zou Y."/>
            <person name="Xue W."/>
            <person name="Luo G."/>
        </authorList>
    </citation>
    <scope>NUCLEOTIDE SEQUENCE [LARGE SCALE GENOMIC DNA]</scope>
    <source>
        <strain evidence="5 6">AF24-29</strain>
    </source>
</reference>
<keyword evidence="2 5" id="KW-0808">Transferase</keyword>
<proteinExistence type="inferred from homology"/>
<organism evidence="5 6">
    <name type="scientific">Holdemania filiformis</name>
    <dbReference type="NCBI Taxonomy" id="61171"/>
    <lineage>
        <taxon>Bacteria</taxon>
        <taxon>Bacillati</taxon>
        <taxon>Bacillota</taxon>
        <taxon>Erysipelotrichia</taxon>
        <taxon>Erysipelotrichales</taxon>
        <taxon>Erysipelotrichaceae</taxon>
        <taxon>Holdemania</taxon>
    </lineage>
</organism>
<comment type="similarity">
    <text evidence="1">Belongs to the acetyltransferase family.</text>
</comment>
<dbReference type="InterPro" id="IPR000182">
    <property type="entry name" value="GNAT_dom"/>
</dbReference>
<name>A0A412G6W8_9FIRM</name>
<dbReference type="Gene3D" id="3.40.630.30">
    <property type="match status" value="1"/>
</dbReference>
<dbReference type="InterPro" id="IPR016181">
    <property type="entry name" value="Acyl_CoA_acyltransferase"/>
</dbReference>
<feature type="domain" description="N-acetyltransferase" evidence="4">
    <location>
        <begin position="23"/>
        <end position="178"/>
    </location>
</feature>
<dbReference type="Pfam" id="PF00583">
    <property type="entry name" value="Acetyltransf_1"/>
    <property type="match status" value="1"/>
</dbReference>
<keyword evidence="6" id="KW-1185">Reference proteome</keyword>
<sequence length="178" mass="20875">MVNRLEIRYNRAQNEIRRDIMGFTIRQAQPEDCATIGRFIRLIAEYEKMSDEVVWDDATLYDQLFVEHRAEVLLGEEDGQVVGFALYFHNFSTFVGRKGLYLEDLYVLQEKRGRGYGKAFFKRLAEIAVERRCGRMEWVCLNWNAPSIAFYQSLGAEGLTEWTTWRLSEDKIRQLAGL</sequence>
<evidence type="ECO:0000313" key="5">
    <source>
        <dbReference type="EMBL" id="RGR77031.1"/>
    </source>
</evidence>
<evidence type="ECO:0000256" key="1">
    <source>
        <dbReference type="ARBA" id="ARBA00008694"/>
    </source>
</evidence>
<dbReference type="InterPro" id="IPR051016">
    <property type="entry name" value="Diverse_Substrate_AcTransf"/>
</dbReference>
<evidence type="ECO:0000256" key="3">
    <source>
        <dbReference type="ARBA" id="ARBA00023315"/>
    </source>
</evidence>
<keyword evidence="3" id="KW-0012">Acyltransferase</keyword>
<evidence type="ECO:0000256" key="2">
    <source>
        <dbReference type="ARBA" id="ARBA00022679"/>
    </source>
</evidence>
<dbReference type="GO" id="GO:0008080">
    <property type="term" value="F:N-acetyltransferase activity"/>
    <property type="evidence" value="ECO:0007669"/>
    <property type="project" value="TreeGrafter"/>
</dbReference>
<dbReference type="FunFam" id="3.40.630.30:FF:000064">
    <property type="entry name" value="GNAT family acetyltransferase"/>
    <property type="match status" value="1"/>
</dbReference>
<dbReference type="Proteomes" id="UP000284178">
    <property type="component" value="Unassembled WGS sequence"/>
</dbReference>
<dbReference type="PANTHER" id="PTHR10545:SF29">
    <property type="entry name" value="GH14572P-RELATED"/>
    <property type="match status" value="1"/>
</dbReference>